<dbReference type="EMBL" id="JAHQZT010000032">
    <property type="protein sequence ID" value="MBV0934691.1"/>
    <property type="molecule type" value="Genomic_DNA"/>
</dbReference>
<dbReference type="GO" id="GO:0003887">
    <property type="term" value="F:DNA-directed DNA polymerase activity"/>
    <property type="evidence" value="ECO:0007669"/>
    <property type="project" value="UniProtKB-EC"/>
</dbReference>
<evidence type="ECO:0000313" key="3">
    <source>
        <dbReference type="Proteomes" id="UP000755551"/>
    </source>
</evidence>
<dbReference type="NCBIfam" id="NF007621">
    <property type="entry name" value="PRK10276.1"/>
    <property type="match status" value="1"/>
</dbReference>
<accession>A0ABS6MFV5</accession>
<comment type="caution">
    <text evidence="2">The sequence shown here is derived from an EMBL/GenBank/DDBJ whole genome shotgun (WGS) entry which is preliminary data.</text>
</comment>
<dbReference type="PANTHER" id="PTHR33516">
    <property type="entry name" value="LEXA REPRESSOR"/>
    <property type="match status" value="1"/>
</dbReference>
<feature type="domain" description="Peptidase S24/S26A/S26B/S26C" evidence="1">
    <location>
        <begin position="9"/>
        <end position="124"/>
    </location>
</feature>
<reference evidence="2 3" key="1">
    <citation type="submission" date="2021-06" db="EMBL/GenBank/DDBJ databases">
        <title>Bacterium isolated from marine sediment.</title>
        <authorList>
            <person name="Zhu K.-L."/>
            <person name="Du Z.-J."/>
            <person name="Liang Q.-Y."/>
        </authorList>
    </citation>
    <scope>NUCLEOTIDE SEQUENCE [LARGE SCALE GENOMIC DNA]</scope>
    <source>
        <strain evidence="2 3">A346</strain>
    </source>
</reference>
<evidence type="ECO:0000259" key="1">
    <source>
        <dbReference type="Pfam" id="PF00717"/>
    </source>
</evidence>
<dbReference type="CDD" id="cd06529">
    <property type="entry name" value="S24_LexA-like"/>
    <property type="match status" value="1"/>
</dbReference>
<dbReference type="InterPro" id="IPR015927">
    <property type="entry name" value="Peptidase_S24_S26A/B/C"/>
</dbReference>
<evidence type="ECO:0000313" key="2">
    <source>
        <dbReference type="EMBL" id="MBV0934691.1"/>
    </source>
</evidence>
<dbReference type="PANTHER" id="PTHR33516:SF2">
    <property type="entry name" value="LEXA REPRESSOR-RELATED"/>
    <property type="match status" value="1"/>
</dbReference>
<dbReference type="InterPro" id="IPR039418">
    <property type="entry name" value="LexA-like"/>
</dbReference>
<name>A0ABS6MFV5_9GAMM</name>
<organism evidence="2 3">
    <name type="scientific">Marinobacterium weihaiense</name>
    <dbReference type="NCBI Taxonomy" id="2851016"/>
    <lineage>
        <taxon>Bacteria</taxon>
        <taxon>Pseudomonadati</taxon>
        <taxon>Pseudomonadota</taxon>
        <taxon>Gammaproteobacteria</taxon>
        <taxon>Oceanospirillales</taxon>
        <taxon>Oceanospirillaceae</taxon>
        <taxon>Marinobacterium</taxon>
    </lineage>
</organism>
<proteinExistence type="predicted"/>
<dbReference type="EC" id="2.7.7.7" evidence="2"/>
<dbReference type="Proteomes" id="UP000755551">
    <property type="component" value="Unassembled WGS sequence"/>
</dbReference>
<gene>
    <name evidence="2" type="primary">umuD</name>
    <name evidence="2" type="ORF">KTN04_15235</name>
</gene>
<keyword evidence="3" id="KW-1185">Reference proteome</keyword>
<dbReference type="InterPro" id="IPR050077">
    <property type="entry name" value="LexA_repressor"/>
</dbReference>
<keyword evidence="2" id="KW-0808">Transferase</keyword>
<keyword evidence="2" id="KW-0548">Nucleotidyltransferase</keyword>
<protein>
    <submittedName>
        <fullName evidence="2">Translesion error-prone DNA polymerase V autoproteolytic subunit</fullName>
        <ecNumber evidence="2">2.7.7.7</ecNumber>
    </submittedName>
</protein>
<dbReference type="Pfam" id="PF00717">
    <property type="entry name" value="Peptidase_S24"/>
    <property type="match status" value="1"/>
</dbReference>
<sequence length="135" mass="15086">MAPARLAVPLFLESVRAGFPSPAQDYVERTLDLNELCIQHPSATYFVRAEGDSMIEAGIFPGDTLVVDRALTPTHNDIVIASLDGELTVKQLQTRPRVRLLPRNRAYPPIELHDDCTLDVIGVVTHVIHPLRRQR</sequence>